<dbReference type="EMBL" id="ATCF01000012">
    <property type="protein sequence ID" value="EPD99952.1"/>
    <property type="molecule type" value="Genomic_DNA"/>
</dbReference>
<evidence type="ECO:0000313" key="1">
    <source>
        <dbReference type="EMBL" id="EPD99952.1"/>
    </source>
</evidence>
<proteinExistence type="predicted"/>
<dbReference type="AlphaFoldDB" id="S3C0U8"/>
<keyword evidence="2" id="KW-1185">Reference proteome</keyword>
<protein>
    <submittedName>
        <fullName evidence="1">Uncharacterized protein</fullName>
    </submittedName>
</protein>
<dbReference type="Proteomes" id="UP000014400">
    <property type="component" value="Unassembled WGS sequence"/>
</dbReference>
<gene>
    <name evidence="1" type="ORF">HMPREF1476_00758</name>
</gene>
<sequence length="110" mass="12480">MVSLSADNAQRLKKLSVGSLGAQFSVTRSKTAAGMRAKVCNLFPGEIGSTQKRIDRWRQFSPPNWMSQKDEVIFGKVWKCSCKHRFCIAAKFILCYTRRFSIIGRIVFSV</sequence>
<name>S3C0U8_9BURK</name>
<reference evidence="1 2" key="1">
    <citation type="submission" date="2013-04" db="EMBL/GenBank/DDBJ databases">
        <title>The Genome Sequence of Sutterella wadsworthensis HGA0223.</title>
        <authorList>
            <consortium name="The Broad Institute Genomics Platform"/>
            <person name="Earl A."/>
            <person name="Ward D."/>
            <person name="Feldgarden M."/>
            <person name="Gevers D."/>
            <person name="Schmidt T.M."/>
            <person name="Dover J."/>
            <person name="Dai D."/>
            <person name="Walker B."/>
            <person name="Young S."/>
            <person name="Zeng Q."/>
            <person name="Gargeya S."/>
            <person name="Fitzgerald M."/>
            <person name="Haas B."/>
            <person name="Abouelleil A."/>
            <person name="Allen A.W."/>
            <person name="Alvarado L."/>
            <person name="Arachchi H.M."/>
            <person name="Berlin A.M."/>
            <person name="Chapman S.B."/>
            <person name="Gainer-Dewar J."/>
            <person name="Goldberg J."/>
            <person name="Griggs A."/>
            <person name="Gujja S."/>
            <person name="Hansen M."/>
            <person name="Howarth C."/>
            <person name="Imamovic A."/>
            <person name="Ireland A."/>
            <person name="Larimer J."/>
            <person name="McCowan C."/>
            <person name="Murphy C."/>
            <person name="Pearson M."/>
            <person name="Poon T.W."/>
            <person name="Priest M."/>
            <person name="Roberts A."/>
            <person name="Saif S."/>
            <person name="Shea T."/>
            <person name="Sisk P."/>
            <person name="Sykes S."/>
            <person name="Wortman J."/>
            <person name="Nusbaum C."/>
            <person name="Birren B."/>
        </authorList>
    </citation>
    <scope>NUCLEOTIDE SEQUENCE [LARGE SCALE GENOMIC DNA]</scope>
    <source>
        <strain evidence="1 2">HGA0223</strain>
    </source>
</reference>
<dbReference type="STRING" id="1203554.HMPREF1476_00758"/>
<accession>S3C0U8</accession>
<evidence type="ECO:0000313" key="2">
    <source>
        <dbReference type="Proteomes" id="UP000014400"/>
    </source>
</evidence>
<comment type="caution">
    <text evidence="1">The sequence shown here is derived from an EMBL/GenBank/DDBJ whole genome shotgun (WGS) entry which is preliminary data.</text>
</comment>
<dbReference type="HOGENOM" id="CLU_2169788_0_0_4"/>
<organism evidence="1 2">
    <name type="scientific">Sutterella wadsworthensis HGA0223</name>
    <dbReference type="NCBI Taxonomy" id="1203554"/>
    <lineage>
        <taxon>Bacteria</taxon>
        <taxon>Pseudomonadati</taxon>
        <taxon>Pseudomonadota</taxon>
        <taxon>Betaproteobacteria</taxon>
        <taxon>Burkholderiales</taxon>
        <taxon>Sutterellaceae</taxon>
        <taxon>Sutterella</taxon>
    </lineage>
</organism>